<dbReference type="Pfam" id="PF04386">
    <property type="entry name" value="SspB"/>
    <property type="match status" value="1"/>
</dbReference>
<dbReference type="EMBL" id="CP014688">
    <property type="protein sequence ID" value="AQT06519.1"/>
    <property type="molecule type" value="Genomic_DNA"/>
</dbReference>
<protein>
    <recommendedName>
        <fullName evidence="3">Stringent starvation protein B</fullName>
    </recommendedName>
</protein>
<reference evidence="1 2" key="1">
    <citation type="submission" date="2016-03" db="EMBL/GenBank/DDBJ databases">
        <title>Acetic acid bacteria sequencing.</title>
        <authorList>
            <person name="Brandt J."/>
            <person name="Jakob F."/>
            <person name="Vogel R.F."/>
        </authorList>
    </citation>
    <scope>NUCLEOTIDE SEQUENCE [LARGE SCALE GENOMIC DNA]</scope>
    <source>
        <strain evidence="1 2">TMW2.1084</strain>
        <plasmid evidence="2">pac1084_1</plasmid>
    </source>
</reference>
<name>A0A1U9LJJ7_9PROT</name>
<proteinExistence type="predicted"/>
<dbReference type="InterPro" id="IPR036760">
    <property type="entry name" value="SspB-like_sf"/>
</dbReference>
<dbReference type="SUPFAM" id="SSF101738">
    <property type="entry name" value="SspB-like"/>
    <property type="match status" value="1"/>
</dbReference>
<geneLocation type="plasmid" evidence="2">
    <name>pac1084_1</name>
</geneLocation>
<evidence type="ECO:0000313" key="1">
    <source>
        <dbReference type="EMBL" id="AQT06519.1"/>
    </source>
</evidence>
<keyword evidence="1" id="KW-0614">Plasmid</keyword>
<gene>
    <name evidence="1" type="ORF">A0U91_16050</name>
</gene>
<dbReference type="AlphaFoldDB" id="A0A1U9LJJ7"/>
<organism evidence="1 2">
    <name type="scientific">Acetobacter persici</name>
    <dbReference type="NCBI Taxonomy" id="1076596"/>
    <lineage>
        <taxon>Bacteria</taxon>
        <taxon>Pseudomonadati</taxon>
        <taxon>Pseudomonadota</taxon>
        <taxon>Alphaproteobacteria</taxon>
        <taxon>Acetobacterales</taxon>
        <taxon>Acetobacteraceae</taxon>
        <taxon>Acetobacter</taxon>
    </lineage>
</organism>
<dbReference type="InterPro" id="IPR007481">
    <property type="entry name" value="SspB"/>
</dbReference>
<sequence length="140" mass="15832">MTLKLTAPTGVLPYRDWVRKELLDIARKAMVSMLSSGSSHLVYVTFLPDFPGVIVPQSVREDYPRSATIFLRIGRKEKVSIDQPHDTLSAEVIFEDGKPSTISIPFKAMTAFLDRQRNVKIDLGQPPQVQRGNVIPLRKW</sequence>
<dbReference type="Proteomes" id="UP000189055">
    <property type="component" value="Plasmid pAC1084_1"/>
</dbReference>
<accession>A0A1U9LJJ7</accession>
<dbReference type="Gene3D" id="2.30.30.220">
    <property type="entry name" value="SspB-like"/>
    <property type="match status" value="1"/>
</dbReference>
<dbReference type="RefSeq" id="WP_077932146.1">
    <property type="nucleotide sequence ID" value="NZ_CP014688.1"/>
</dbReference>
<dbReference type="KEGG" id="aper:A0U91_16050"/>
<evidence type="ECO:0000313" key="2">
    <source>
        <dbReference type="Proteomes" id="UP000189055"/>
    </source>
</evidence>
<evidence type="ECO:0008006" key="3">
    <source>
        <dbReference type="Google" id="ProtNLM"/>
    </source>
</evidence>